<evidence type="ECO:0000256" key="2">
    <source>
        <dbReference type="ARBA" id="ARBA00022614"/>
    </source>
</evidence>
<dbReference type="InterPro" id="IPR032675">
    <property type="entry name" value="LRR_dom_sf"/>
</dbReference>
<dbReference type="PANTHER" id="PTHR27000:SF777">
    <property type="entry name" value="PROTEIN KINASE DOMAIN-CONTAINING PROTEIN"/>
    <property type="match status" value="1"/>
</dbReference>
<accession>A0A4S4DTY1</accession>
<dbReference type="PANTHER" id="PTHR27000">
    <property type="entry name" value="LEUCINE-RICH REPEAT RECEPTOR-LIKE PROTEIN KINASE FAMILY PROTEIN-RELATED"/>
    <property type="match status" value="1"/>
</dbReference>
<keyword evidence="7 11" id="KW-0472">Membrane</keyword>
<evidence type="ECO:0000256" key="8">
    <source>
        <dbReference type="ARBA" id="ARBA00023170"/>
    </source>
</evidence>
<dbReference type="FunFam" id="3.80.10.10:FF:000095">
    <property type="entry name" value="LRR receptor-like serine/threonine-protein kinase GSO1"/>
    <property type="match status" value="1"/>
</dbReference>
<feature type="binding site" evidence="10">
    <location>
        <position position="726"/>
    </location>
    <ligand>
        <name>ATP</name>
        <dbReference type="ChEBI" id="CHEBI:30616"/>
    </ligand>
</feature>
<dbReference type="SUPFAM" id="SSF52047">
    <property type="entry name" value="RNI-like"/>
    <property type="match status" value="1"/>
</dbReference>
<evidence type="ECO:0000256" key="10">
    <source>
        <dbReference type="PROSITE-ProRule" id="PRU10141"/>
    </source>
</evidence>
<proteinExistence type="predicted"/>
<dbReference type="Pfam" id="PF00560">
    <property type="entry name" value="LRR_1"/>
    <property type="match status" value="5"/>
</dbReference>
<keyword evidence="10" id="KW-0067">ATP-binding</keyword>
<keyword evidence="2" id="KW-0433">Leucine-rich repeat</keyword>
<dbReference type="STRING" id="542762.A0A4S4DTY1"/>
<dbReference type="SMART" id="SM00369">
    <property type="entry name" value="LRR_TYP"/>
    <property type="match status" value="5"/>
</dbReference>
<evidence type="ECO:0000256" key="3">
    <source>
        <dbReference type="ARBA" id="ARBA00022692"/>
    </source>
</evidence>
<reference evidence="13 14" key="1">
    <citation type="journal article" date="2018" name="Proc. Natl. Acad. Sci. U.S.A.">
        <title>Draft genome sequence of Camellia sinensis var. sinensis provides insights into the evolution of the tea genome and tea quality.</title>
        <authorList>
            <person name="Wei C."/>
            <person name="Yang H."/>
            <person name="Wang S."/>
            <person name="Zhao J."/>
            <person name="Liu C."/>
            <person name="Gao L."/>
            <person name="Xia E."/>
            <person name="Lu Y."/>
            <person name="Tai Y."/>
            <person name="She G."/>
            <person name="Sun J."/>
            <person name="Cao H."/>
            <person name="Tong W."/>
            <person name="Gao Q."/>
            <person name="Li Y."/>
            <person name="Deng W."/>
            <person name="Jiang X."/>
            <person name="Wang W."/>
            <person name="Chen Q."/>
            <person name="Zhang S."/>
            <person name="Li H."/>
            <person name="Wu J."/>
            <person name="Wang P."/>
            <person name="Li P."/>
            <person name="Shi C."/>
            <person name="Zheng F."/>
            <person name="Jian J."/>
            <person name="Huang B."/>
            <person name="Shan D."/>
            <person name="Shi M."/>
            <person name="Fang C."/>
            <person name="Yue Y."/>
            <person name="Li F."/>
            <person name="Li D."/>
            <person name="Wei S."/>
            <person name="Han B."/>
            <person name="Jiang C."/>
            <person name="Yin Y."/>
            <person name="Xia T."/>
            <person name="Zhang Z."/>
            <person name="Bennetzen J.L."/>
            <person name="Zhao S."/>
            <person name="Wan X."/>
        </authorList>
    </citation>
    <scope>NUCLEOTIDE SEQUENCE [LARGE SCALE GENOMIC DNA]</scope>
    <source>
        <strain evidence="14">cv. Shuchazao</strain>
        <tissue evidence="13">Leaf</tissue>
    </source>
</reference>
<keyword evidence="4" id="KW-0732">Signal</keyword>
<evidence type="ECO:0000256" key="11">
    <source>
        <dbReference type="SAM" id="Phobius"/>
    </source>
</evidence>
<dbReference type="GO" id="GO:0005524">
    <property type="term" value="F:ATP binding"/>
    <property type="evidence" value="ECO:0007669"/>
    <property type="project" value="UniProtKB-UniRule"/>
</dbReference>
<sequence>MEKSPRIQDNQILDPYAIAIKDYFLLKLTCQTDQQHLPSQQKQPLVLLVMRTSRLGCAPMVEREREEGEEEGEIPGCAPMVVAMGEIERKNAALGEIGCTVASEEVVVPSPVRRWSYRRRSIVDALIVNFTQAFQCLVFNYQHDEGPVLVFFDVLIEYSTLGLRSLHQRIVCLILYKRESCSSVDSEEFEPEALVDSGVAHRQDNSEVKTGLEEAHRGWFNSGVDLLELHWWNSAAIVQDPFGALSSWNHSLHYCHWNDILCSHCQHPDRVIGITLMSQGLVGLLSPHVGNLSFLKSIVLPNNSFHGPIPQEIGRLFRLQTIELSNNSFGSGIPNNLSHCSKLEYRDFVNNNLTGNIPAELGSLSRLRTLALNINKLSRSLPDSIANLFTYLSWIDLRFNQIHGSIPSGIGNLLNLTQLSMAVNNLVGPIPSSIDRLHKLCTLFLEQNKFTELPSSIGNLTSLITLNLGENDIHGSIPPSLGNCHNLLELHLYNNNLNGSIPPEIMSLSSISKFRWLGHNALTGSLPSEVGYLKNFANMNVSYNKLSGPIPNTLSNCFSLEWLHLEANSFEGEIPQSLKLMRGLRVLDLSHNNLSGLIPSYLGAISIVGNNDLCGGIAKLDLPPCSSSYSSKNKLSHRTKVILVVVGVVIFLSLLVSFFIFLQLYHVSKKVASSTPSIMHQFLRVSYANLLKATNGFSKANPIGVGSHALVYKGILDQDQMVVAVKVLNLQTGGASRSFMIECKALRAIKHRNLLKI</sequence>
<comment type="subcellular location">
    <subcellularLocation>
        <location evidence="1">Membrane</location>
        <topology evidence="1">Single-pass type I membrane protein</topology>
    </subcellularLocation>
</comment>
<evidence type="ECO:0000313" key="14">
    <source>
        <dbReference type="Proteomes" id="UP000306102"/>
    </source>
</evidence>
<dbReference type="FunFam" id="3.80.10.10:FF:000400">
    <property type="entry name" value="Nuclear pore complex protein NUP107"/>
    <property type="match status" value="1"/>
</dbReference>
<protein>
    <recommendedName>
        <fullName evidence="12">Protein kinase domain-containing protein</fullName>
    </recommendedName>
</protein>
<keyword evidence="10" id="KW-0547">Nucleotide-binding</keyword>
<keyword evidence="9" id="KW-0325">Glycoprotein</keyword>
<dbReference type="AlphaFoldDB" id="A0A4S4DTY1"/>
<feature type="transmembrane region" description="Helical" evidence="11">
    <location>
        <begin position="641"/>
        <end position="662"/>
    </location>
</feature>
<dbReference type="GO" id="GO:0006952">
    <property type="term" value="P:defense response"/>
    <property type="evidence" value="ECO:0007669"/>
    <property type="project" value="UniProtKB-ARBA"/>
</dbReference>
<keyword evidence="3 11" id="KW-0812">Transmembrane</keyword>
<evidence type="ECO:0000256" key="6">
    <source>
        <dbReference type="ARBA" id="ARBA00022989"/>
    </source>
</evidence>
<dbReference type="EMBL" id="SDRB02010399">
    <property type="protein sequence ID" value="THG06738.1"/>
    <property type="molecule type" value="Genomic_DNA"/>
</dbReference>
<dbReference type="InterPro" id="IPR011009">
    <property type="entry name" value="Kinase-like_dom_sf"/>
</dbReference>
<keyword evidence="14" id="KW-1185">Reference proteome</keyword>
<keyword evidence="5" id="KW-0677">Repeat</keyword>
<dbReference type="Gene3D" id="3.30.200.20">
    <property type="entry name" value="Phosphorylase Kinase, domain 1"/>
    <property type="match status" value="1"/>
</dbReference>
<dbReference type="PROSITE" id="PS00107">
    <property type="entry name" value="PROTEIN_KINASE_ATP"/>
    <property type="match status" value="1"/>
</dbReference>
<dbReference type="Proteomes" id="UP000306102">
    <property type="component" value="Unassembled WGS sequence"/>
</dbReference>
<dbReference type="PROSITE" id="PS50011">
    <property type="entry name" value="PROTEIN_KINASE_DOM"/>
    <property type="match status" value="1"/>
</dbReference>
<name>A0A4S4DTY1_CAMSN</name>
<dbReference type="InterPro" id="IPR017441">
    <property type="entry name" value="Protein_kinase_ATP_BS"/>
</dbReference>
<dbReference type="SUPFAM" id="SSF56112">
    <property type="entry name" value="Protein kinase-like (PK-like)"/>
    <property type="match status" value="1"/>
</dbReference>
<dbReference type="GO" id="GO:0051707">
    <property type="term" value="P:response to other organism"/>
    <property type="evidence" value="ECO:0007669"/>
    <property type="project" value="UniProtKB-ARBA"/>
</dbReference>
<dbReference type="Gene3D" id="3.80.10.10">
    <property type="entry name" value="Ribonuclease Inhibitor"/>
    <property type="match status" value="2"/>
</dbReference>
<dbReference type="GO" id="GO:0016020">
    <property type="term" value="C:membrane"/>
    <property type="evidence" value="ECO:0007669"/>
    <property type="project" value="UniProtKB-SubCell"/>
</dbReference>
<evidence type="ECO:0000313" key="13">
    <source>
        <dbReference type="EMBL" id="THG06738.1"/>
    </source>
</evidence>
<dbReference type="GO" id="GO:0099402">
    <property type="term" value="P:plant organ development"/>
    <property type="evidence" value="ECO:0007669"/>
    <property type="project" value="UniProtKB-ARBA"/>
</dbReference>
<dbReference type="InterPro" id="IPR001611">
    <property type="entry name" value="Leu-rich_rpt"/>
</dbReference>
<evidence type="ECO:0000256" key="9">
    <source>
        <dbReference type="ARBA" id="ARBA00023180"/>
    </source>
</evidence>
<evidence type="ECO:0000259" key="12">
    <source>
        <dbReference type="PROSITE" id="PS50011"/>
    </source>
</evidence>
<organism evidence="13 14">
    <name type="scientific">Camellia sinensis var. sinensis</name>
    <name type="common">China tea</name>
    <dbReference type="NCBI Taxonomy" id="542762"/>
    <lineage>
        <taxon>Eukaryota</taxon>
        <taxon>Viridiplantae</taxon>
        <taxon>Streptophyta</taxon>
        <taxon>Embryophyta</taxon>
        <taxon>Tracheophyta</taxon>
        <taxon>Spermatophyta</taxon>
        <taxon>Magnoliopsida</taxon>
        <taxon>eudicotyledons</taxon>
        <taxon>Gunneridae</taxon>
        <taxon>Pentapetalae</taxon>
        <taxon>asterids</taxon>
        <taxon>Ericales</taxon>
        <taxon>Theaceae</taxon>
        <taxon>Camellia</taxon>
    </lineage>
</organism>
<feature type="domain" description="Protein kinase" evidence="12">
    <location>
        <begin position="697"/>
        <end position="757"/>
    </location>
</feature>
<dbReference type="InterPro" id="IPR003591">
    <property type="entry name" value="Leu-rich_rpt_typical-subtyp"/>
</dbReference>
<dbReference type="InterPro" id="IPR000719">
    <property type="entry name" value="Prot_kinase_dom"/>
</dbReference>
<dbReference type="GO" id="GO:0009653">
    <property type="term" value="P:anatomical structure morphogenesis"/>
    <property type="evidence" value="ECO:0007669"/>
    <property type="project" value="UniProtKB-ARBA"/>
</dbReference>
<evidence type="ECO:0000256" key="7">
    <source>
        <dbReference type="ARBA" id="ARBA00023136"/>
    </source>
</evidence>
<keyword evidence="8" id="KW-0675">Receptor</keyword>
<comment type="caution">
    <text evidence="13">The sequence shown here is derived from an EMBL/GenBank/DDBJ whole genome shotgun (WGS) entry which is preliminary data.</text>
</comment>
<evidence type="ECO:0000256" key="1">
    <source>
        <dbReference type="ARBA" id="ARBA00004479"/>
    </source>
</evidence>
<evidence type="ECO:0000256" key="5">
    <source>
        <dbReference type="ARBA" id="ARBA00022737"/>
    </source>
</evidence>
<gene>
    <name evidence="13" type="ORF">TEA_023689</name>
</gene>
<dbReference type="GO" id="GO:0004672">
    <property type="term" value="F:protein kinase activity"/>
    <property type="evidence" value="ECO:0007669"/>
    <property type="project" value="InterPro"/>
</dbReference>
<keyword evidence="6 11" id="KW-1133">Transmembrane helix</keyword>
<evidence type="ECO:0000256" key="4">
    <source>
        <dbReference type="ARBA" id="ARBA00022729"/>
    </source>
</evidence>